<evidence type="ECO:0000313" key="1">
    <source>
        <dbReference type="EMBL" id="KAJ8019440.1"/>
    </source>
</evidence>
<proteinExistence type="predicted"/>
<name>A0A9Q0YDG7_HOLLE</name>
<reference evidence="1" key="1">
    <citation type="submission" date="2021-10" db="EMBL/GenBank/DDBJ databases">
        <title>Tropical sea cucumber genome reveals ecological adaptation and Cuvierian tubules defense mechanism.</title>
        <authorList>
            <person name="Chen T."/>
        </authorList>
    </citation>
    <scope>NUCLEOTIDE SEQUENCE</scope>
    <source>
        <strain evidence="1">Nanhai2018</strain>
        <tissue evidence="1">Muscle</tissue>
    </source>
</reference>
<gene>
    <name evidence="1" type="ORF">HOLleu_41039</name>
</gene>
<protein>
    <submittedName>
        <fullName evidence="1">Uncharacterized protein</fullName>
    </submittedName>
</protein>
<sequence>MDKVAELQEDLDMLYKWSCDWQMLFNAQKCKCLHVGHFNAQASYFIGGVQVEAIEYEKDLGVLIDNSLSPSRQCHWLDHILNIVVRHGALICREI</sequence>
<comment type="caution">
    <text evidence="1">The sequence shown here is derived from an EMBL/GenBank/DDBJ whole genome shotgun (WGS) entry which is preliminary data.</text>
</comment>
<organism evidence="1 2">
    <name type="scientific">Holothuria leucospilota</name>
    <name type="common">Black long sea cucumber</name>
    <name type="synonym">Mertensiothuria leucospilota</name>
    <dbReference type="NCBI Taxonomy" id="206669"/>
    <lineage>
        <taxon>Eukaryota</taxon>
        <taxon>Metazoa</taxon>
        <taxon>Echinodermata</taxon>
        <taxon>Eleutherozoa</taxon>
        <taxon>Echinozoa</taxon>
        <taxon>Holothuroidea</taxon>
        <taxon>Aspidochirotacea</taxon>
        <taxon>Aspidochirotida</taxon>
        <taxon>Holothuriidae</taxon>
        <taxon>Holothuria</taxon>
    </lineage>
</organism>
<accession>A0A9Q0YDG7</accession>
<dbReference type="EMBL" id="JAIZAY010000023">
    <property type="protein sequence ID" value="KAJ8019440.1"/>
    <property type="molecule type" value="Genomic_DNA"/>
</dbReference>
<keyword evidence="2" id="KW-1185">Reference proteome</keyword>
<dbReference type="Proteomes" id="UP001152320">
    <property type="component" value="Chromosome 23"/>
</dbReference>
<evidence type="ECO:0000313" key="2">
    <source>
        <dbReference type="Proteomes" id="UP001152320"/>
    </source>
</evidence>
<dbReference type="AlphaFoldDB" id="A0A9Q0YDG7"/>
<dbReference type="PRINTS" id="PR01345">
    <property type="entry name" value="CERVTRCPTASE"/>
</dbReference>
<dbReference type="OrthoDB" id="10062389at2759"/>